<dbReference type="SUPFAM" id="SSF57938">
    <property type="entry name" value="DnaJ/Hsp40 cysteine-rich domain"/>
    <property type="match status" value="1"/>
</dbReference>
<dbReference type="Gene3D" id="2.60.260.20">
    <property type="entry name" value="Urease metallochaperone UreE, N-terminal domain"/>
    <property type="match status" value="2"/>
</dbReference>
<keyword evidence="1" id="KW-0479">Metal-binding</keyword>
<dbReference type="EMBL" id="BSXU01012477">
    <property type="protein sequence ID" value="GME77272.1"/>
    <property type="molecule type" value="Genomic_DNA"/>
</dbReference>
<dbReference type="InterPro" id="IPR008971">
    <property type="entry name" value="HSP40/DnaJ_pept-bd"/>
</dbReference>
<accession>A0A9W6T6S4</accession>
<evidence type="ECO:0000256" key="1">
    <source>
        <dbReference type="ARBA" id="ARBA00022723"/>
    </source>
</evidence>
<evidence type="ECO:0000313" key="6">
    <source>
        <dbReference type="EMBL" id="GME77272.1"/>
    </source>
</evidence>
<keyword evidence="7" id="KW-1185">Reference proteome</keyword>
<dbReference type="PANTHER" id="PTHR43888">
    <property type="entry name" value="DNAJ-LIKE-2, ISOFORM A-RELATED"/>
    <property type="match status" value="1"/>
</dbReference>
<dbReference type="Pfam" id="PF01556">
    <property type="entry name" value="DnaJ_C"/>
    <property type="match status" value="1"/>
</dbReference>
<dbReference type="GO" id="GO:0030544">
    <property type="term" value="F:Hsp70 protein binding"/>
    <property type="evidence" value="ECO:0007669"/>
    <property type="project" value="InterPro"/>
</dbReference>
<feature type="domain" description="Chaperone DnaJ C-terminal" evidence="5">
    <location>
        <begin position="26"/>
        <end position="163"/>
    </location>
</feature>
<comment type="caution">
    <text evidence="6">The sequence shown here is derived from an EMBL/GenBank/DDBJ whole genome shotgun (WGS) entry which is preliminary data.</text>
</comment>
<dbReference type="GO" id="GO:0008270">
    <property type="term" value="F:zinc ion binding"/>
    <property type="evidence" value="ECO:0007669"/>
    <property type="project" value="UniProtKB-KW"/>
</dbReference>
<keyword evidence="4" id="KW-0862">Zinc</keyword>
<reference evidence="6" key="1">
    <citation type="submission" date="2023-04" db="EMBL/GenBank/DDBJ databases">
        <title>Ambrosiozyma monospora NBRC 1965.</title>
        <authorList>
            <person name="Ichikawa N."/>
            <person name="Sato H."/>
            <person name="Tonouchi N."/>
        </authorList>
    </citation>
    <scope>NUCLEOTIDE SEQUENCE</scope>
    <source>
        <strain evidence="6">NBRC 1965</strain>
    </source>
</reference>
<evidence type="ECO:0000256" key="2">
    <source>
        <dbReference type="ARBA" id="ARBA00022737"/>
    </source>
</evidence>
<dbReference type="OrthoDB" id="550424at2759"/>
<dbReference type="FunFam" id="2.60.260.20:FF:000003">
    <property type="entry name" value="DnaJ subfamily A member 2"/>
    <property type="match status" value="1"/>
</dbReference>
<protein>
    <submittedName>
        <fullName evidence="6">Unnamed protein product</fullName>
    </submittedName>
</protein>
<keyword evidence="2" id="KW-0677">Repeat</keyword>
<evidence type="ECO:0000313" key="7">
    <source>
        <dbReference type="Proteomes" id="UP001165063"/>
    </source>
</evidence>
<sequence>MTVQETVHCRACKGSGHYYRVKDRCKRCKGSCVVSETKILEFVIPKGSPSEGQVVLKGEADEEPGLKTGDAVLQYTCKDHPHFVRNKHDLYTKISITLVDALCGFKDRKLVKSLDHRYLFVSVPTGKVLKPGDSIIVPGEGMPIQGSYSRYGDLYVGVEIEFPKDHWYLEKNDVDKLKSILDISYGERSNGNGVYMHQMPNTNTTTDSEEDDIDMLDDDEIVNVNFKVQSKDRLPKSFNSFFNNSEVKTFGVDDDTLKKGGWFGRWF</sequence>
<dbReference type="CDD" id="cd10747">
    <property type="entry name" value="DnaJ_C"/>
    <property type="match status" value="1"/>
</dbReference>
<keyword evidence="3" id="KW-0863">Zinc-finger</keyword>
<evidence type="ECO:0000259" key="5">
    <source>
        <dbReference type="Pfam" id="PF01556"/>
    </source>
</evidence>
<proteinExistence type="predicted"/>
<dbReference type="Gene3D" id="2.10.230.10">
    <property type="entry name" value="Heat shock protein DnaJ, cysteine-rich domain"/>
    <property type="match status" value="1"/>
</dbReference>
<dbReference type="InterPro" id="IPR002939">
    <property type="entry name" value="DnaJ_C"/>
</dbReference>
<evidence type="ECO:0000256" key="3">
    <source>
        <dbReference type="ARBA" id="ARBA00022771"/>
    </source>
</evidence>
<evidence type="ECO:0000256" key="4">
    <source>
        <dbReference type="ARBA" id="ARBA00022833"/>
    </source>
</evidence>
<organism evidence="6 7">
    <name type="scientific">Ambrosiozyma monospora</name>
    <name type="common">Yeast</name>
    <name type="synonym">Endomycopsis monosporus</name>
    <dbReference type="NCBI Taxonomy" id="43982"/>
    <lineage>
        <taxon>Eukaryota</taxon>
        <taxon>Fungi</taxon>
        <taxon>Dikarya</taxon>
        <taxon>Ascomycota</taxon>
        <taxon>Saccharomycotina</taxon>
        <taxon>Pichiomycetes</taxon>
        <taxon>Pichiales</taxon>
        <taxon>Pichiaceae</taxon>
        <taxon>Ambrosiozyma</taxon>
    </lineage>
</organism>
<dbReference type="Proteomes" id="UP001165063">
    <property type="component" value="Unassembled WGS sequence"/>
</dbReference>
<dbReference type="InterPro" id="IPR044713">
    <property type="entry name" value="DNJA1/2-like"/>
</dbReference>
<dbReference type="GO" id="GO:0051082">
    <property type="term" value="F:unfolded protein binding"/>
    <property type="evidence" value="ECO:0007669"/>
    <property type="project" value="InterPro"/>
</dbReference>
<dbReference type="AlphaFoldDB" id="A0A9W6T6S4"/>
<gene>
    <name evidence="6" type="ORF">Amon01_000962500</name>
</gene>
<dbReference type="InterPro" id="IPR036410">
    <property type="entry name" value="HSP_DnaJ_Cys-rich_dom_sf"/>
</dbReference>
<name>A0A9W6T6S4_AMBMO</name>
<dbReference type="SUPFAM" id="SSF49493">
    <property type="entry name" value="HSP40/DnaJ peptide-binding domain"/>
    <property type="match status" value="2"/>
</dbReference>
<dbReference type="GO" id="GO:0006457">
    <property type="term" value="P:protein folding"/>
    <property type="evidence" value="ECO:0007669"/>
    <property type="project" value="InterPro"/>
</dbReference>